<dbReference type="Proteomes" id="UP001234178">
    <property type="component" value="Unassembled WGS sequence"/>
</dbReference>
<evidence type="ECO:0000256" key="1">
    <source>
        <dbReference type="SAM" id="Phobius"/>
    </source>
</evidence>
<evidence type="ECO:0000313" key="2">
    <source>
        <dbReference type="EMBL" id="KAK4004557.1"/>
    </source>
</evidence>
<keyword evidence="1" id="KW-0812">Transmembrane</keyword>
<keyword evidence="1" id="KW-1133">Transmembrane helix</keyword>
<accession>A0ABQ9YV74</accession>
<keyword evidence="3" id="KW-1185">Reference proteome</keyword>
<reference evidence="2 3" key="1">
    <citation type="journal article" date="2023" name="Nucleic Acids Res.">
        <title>The hologenome of Daphnia magna reveals possible DNA methylation and microbiome-mediated evolution of the host genome.</title>
        <authorList>
            <person name="Chaturvedi A."/>
            <person name="Li X."/>
            <person name="Dhandapani V."/>
            <person name="Marshall H."/>
            <person name="Kissane S."/>
            <person name="Cuenca-Cambronero M."/>
            <person name="Asole G."/>
            <person name="Calvet F."/>
            <person name="Ruiz-Romero M."/>
            <person name="Marangio P."/>
            <person name="Guigo R."/>
            <person name="Rago D."/>
            <person name="Mirbahai L."/>
            <person name="Eastwood N."/>
            <person name="Colbourne J.K."/>
            <person name="Zhou J."/>
            <person name="Mallon E."/>
            <person name="Orsini L."/>
        </authorList>
    </citation>
    <scope>NUCLEOTIDE SEQUENCE [LARGE SCALE GENOMIC DNA]</scope>
    <source>
        <strain evidence="2">LRV0_1</strain>
    </source>
</reference>
<organism evidence="2 3">
    <name type="scientific">Daphnia magna</name>
    <dbReference type="NCBI Taxonomy" id="35525"/>
    <lineage>
        <taxon>Eukaryota</taxon>
        <taxon>Metazoa</taxon>
        <taxon>Ecdysozoa</taxon>
        <taxon>Arthropoda</taxon>
        <taxon>Crustacea</taxon>
        <taxon>Branchiopoda</taxon>
        <taxon>Diplostraca</taxon>
        <taxon>Cladocera</taxon>
        <taxon>Anomopoda</taxon>
        <taxon>Daphniidae</taxon>
        <taxon>Daphnia</taxon>
    </lineage>
</organism>
<evidence type="ECO:0000313" key="3">
    <source>
        <dbReference type="Proteomes" id="UP001234178"/>
    </source>
</evidence>
<gene>
    <name evidence="2" type="ORF">OUZ56_006290</name>
</gene>
<proteinExistence type="predicted"/>
<keyword evidence="1" id="KW-0472">Membrane</keyword>
<comment type="caution">
    <text evidence="2">The sequence shown here is derived from an EMBL/GenBank/DDBJ whole genome shotgun (WGS) entry which is preliminary data.</text>
</comment>
<protein>
    <submittedName>
        <fullName evidence="2">Uncharacterized protein</fullName>
    </submittedName>
</protein>
<dbReference type="EMBL" id="JAOYFB010000001">
    <property type="protein sequence ID" value="KAK4004557.1"/>
    <property type="molecule type" value="Genomic_DNA"/>
</dbReference>
<feature type="transmembrane region" description="Helical" evidence="1">
    <location>
        <begin position="41"/>
        <end position="60"/>
    </location>
</feature>
<name>A0ABQ9YV74_9CRUS</name>
<sequence length="143" mass="15905">MAPTPTYKILPQRIQEWGLTTCRASVPTKITQQMLLIYDPAIFTCGLPVAGICYAFMHAIAQQGIRLKKGCVASQNIRVILFPSLLILNAIFTESNSILKLILLKTDEKWCITSCSTSVDCKEFPHRRNASSSVSIRPAYGRT</sequence>